<evidence type="ECO:0000259" key="3">
    <source>
        <dbReference type="Pfam" id="PF01433"/>
    </source>
</evidence>
<dbReference type="GO" id="GO:0008237">
    <property type="term" value="F:metallopeptidase activity"/>
    <property type="evidence" value="ECO:0007669"/>
    <property type="project" value="InterPro"/>
</dbReference>
<dbReference type="InterPro" id="IPR027268">
    <property type="entry name" value="Peptidase_M4/M1_CTD_sf"/>
</dbReference>
<feature type="binding site" evidence="2">
    <location>
        <position position="348"/>
    </location>
    <ligand>
        <name>Zn(2+)</name>
        <dbReference type="ChEBI" id="CHEBI:29105"/>
        <note>catalytic</note>
    </ligand>
</feature>
<accession>A0A1F5UYS0</accession>
<reference evidence="4 5" key="1">
    <citation type="journal article" date="2016" name="Nat. Commun.">
        <title>Thousands of microbial genomes shed light on interconnected biogeochemical processes in an aquifer system.</title>
        <authorList>
            <person name="Anantharaman K."/>
            <person name="Brown C.T."/>
            <person name="Hug L.A."/>
            <person name="Sharon I."/>
            <person name="Castelle C.J."/>
            <person name="Probst A.J."/>
            <person name="Thomas B.C."/>
            <person name="Singh A."/>
            <person name="Wilkins M.J."/>
            <person name="Karaoz U."/>
            <person name="Brodie E.L."/>
            <person name="Williams K.H."/>
            <person name="Hubbard S.S."/>
            <person name="Banfield J.F."/>
        </authorList>
    </citation>
    <scope>NUCLEOTIDE SEQUENCE [LARGE SCALE GENOMIC DNA]</scope>
    <source>
        <strain evidence="5">RBG_16_55_9</strain>
    </source>
</reference>
<evidence type="ECO:0000256" key="1">
    <source>
        <dbReference type="PIRSR" id="PIRSR634015-1"/>
    </source>
</evidence>
<evidence type="ECO:0000256" key="2">
    <source>
        <dbReference type="PIRSR" id="PIRSR634015-3"/>
    </source>
</evidence>
<dbReference type="InterPro" id="IPR034015">
    <property type="entry name" value="M1_LTA4H"/>
</dbReference>
<evidence type="ECO:0000313" key="5">
    <source>
        <dbReference type="Proteomes" id="UP000179157"/>
    </source>
</evidence>
<comment type="cofactor">
    <cofactor evidence="2">
        <name>Zn(2+)</name>
        <dbReference type="ChEBI" id="CHEBI:29105"/>
    </cofactor>
    <text evidence="2">Binds 1 zinc ion per subunit.</text>
</comment>
<dbReference type="STRING" id="1817864.A2Z21_03905"/>
<sequence>MRAIIISVIILLIPLVTYGLPNAVRYTIDAELDTQNNVIIGSEAIQITNRTGQTLNELYFHVYPNAFKRGSNSQYQRDLQISGISLGRIYADPNDDAFMEISSITTGGHALSFSMDDTLLKVQLADPFADGAQIELFIKFIYNLMEASPEGRMAAALAIRSGHRNGVYTISLWYPKLVVYDTSGWHLDPYSYLGEFYGDFADYIVELTVPVSFEVGATGRLEFEVDGSIKRMLSFFADDVHDFAWVASARYQVRELEWEGITLRGLYLTQTALADRGLDAIRFYSEQFGRYAYPIFTIAEVEIGGGMEYPALIMIGFGSDREIAHETAHQWWYGAVGNNEFDEGWLDEGFTVFSEERYLIENLGYPEDFARSSLRFHEPGQIVLQPASQYPSLSNYAAAVYTKGSGILWMLRGLLGKETFDGLLREYYKRFQLKNATTKDFTALTEEMSQKELDWFFDEWLRTTKALDFSVEDVRSTPQGDGRYQNTLTVQRIGDAIMPVLIQIMDSKGETQKIEWDGQEAMKQFVVEGDSPLQNVIVDPERTVLEEVRSNNSWFTGQAQREGLPLGLAVALMRFRSSTQTILGWKDSSSRSSIWAYVRMITGSPTSPQRAAAPFKIMSPEPARPGIA</sequence>
<feature type="active site" description="Proton acceptor" evidence="1">
    <location>
        <position position="326"/>
    </location>
</feature>
<gene>
    <name evidence="4" type="ORF">A2Z21_03905</name>
</gene>
<organism evidence="4 5">
    <name type="scientific">Fraserbacteria sp. (strain RBG_16_55_9)</name>
    <dbReference type="NCBI Taxonomy" id="1817864"/>
    <lineage>
        <taxon>Bacteria</taxon>
        <taxon>Candidatus Fraseribacteriota</taxon>
    </lineage>
</organism>
<keyword evidence="2" id="KW-0479">Metal-binding</keyword>
<dbReference type="GO" id="GO:0008270">
    <property type="term" value="F:zinc ion binding"/>
    <property type="evidence" value="ECO:0007669"/>
    <property type="project" value="InterPro"/>
</dbReference>
<feature type="binding site" evidence="2">
    <location>
        <position position="325"/>
    </location>
    <ligand>
        <name>Zn(2+)</name>
        <dbReference type="ChEBI" id="CHEBI:29105"/>
        <note>catalytic</note>
    </ligand>
</feature>
<keyword evidence="2" id="KW-0862">Zinc</keyword>
<dbReference type="EMBL" id="MFGX01000038">
    <property type="protein sequence ID" value="OGF56306.1"/>
    <property type="molecule type" value="Genomic_DNA"/>
</dbReference>
<feature type="domain" description="Peptidase M1 membrane alanine aminopeptidase" evidence="3">
    <location>
        <begin position="323"/>
        <end position="460"/>
    </location>
</feature>
<evidence type="ECO:0000313" key="4">
    <source>
        <dbReference type="EMBL" id="OGF56306.1"/>
    </source>
</evidence>
<feature type="active site" description="Proton donor" evidence="1">
    <location>
        <position position="401"/>
    </location>
</feature>
<dbReference type="SUPFAM" id="SSF55486">
    <property type="entry name" value="Metalloproteases ('zincins'), catalytic domain"/>
    <property type="match status" value="1"/>
</dbReference>
<name>A0A1F5UYS0_FRAXR</name>
<dbReference type="Proteomes" id="UP000179157">
    <property type="component" value="Unassembled WGS sequence"/>
</dbReference>
<dbReference type="Pfam" id="PF01433">
    <property type="entry name" value="Peptidase_M1"/>
    <property type="match status" value="1"/>
</dbReference>
<dbReference type="PANTHER" id="PTHR45726">
    <property type="entry name" value="LEUKOTRIENE A-4 HYDROLASE"/>
    <property type="match status" value="1"/>
</dbReference>
<dbReference type="PANTHER" id="PTHR45726:SF3">
    <property type="entry name" value="LEUKOTRIENE A-4 HYDROLASE"/>
    <property type="match status" value="1"/>
</dbReference>
<comment type="caution">
    <text evidence="4">The sequence shown here is derived from an EMBL/GenBank/DDBJ whole genome shotgun (WGS) entry which is preliminary data.</text>
</comment>
<protein>
    <recommendedName>
        <fullName evidence="3">Peptidase M1 membrane alanine aminopeptidase domain-containing protein</fullName>
    </recommendedName>
</protein>
<feature type="binding site" evidence="2">
    <location>
        <position position="329"/>
    </location>
    <ligand>
        <name>Zn(2+)</name>
        <dbReference type="ChEBI" id="CHEBI:29105"/>
        <note>catalytic</note>
    </ligand>
</feature>
<dbReference type="CDD" id="cd09604">
    <property type="entry name" value="M1_APN_like"/>
    <property type="match status" value="1"/>
</dbReference>
<dbReference type="InterPro" id="IPR014782">
    <property type="entry name" value="Peptidase_M1_dom"/>
</dbReference>
<dbReference type="AlphaFoldDB" id="A0A1F5UYS0"/>
<proteinExistence type="predicted"/>
<dbReference type="Gene3D" id="1.10.390.10">
    <property type="entry name" value="Neutral Protease Domain 2"/>
    <property type="match status" value="1"/>
</dbReference>